<feature type="region of interest" description="Disordered" evidence="1">
    <location>
        <begin position="1"/>
        <end position="42"/>
    </location>
</feature>
<organism evidence="2 3">
    <name type="scientific">Pelobates cultripes</name>
    <name type="common">Western spadefoot toad</name>
    <dbReference type="NCBI Taxonomy" id="61616"/>
    <lineage>
        <taxon>Eukaryota</taxon>
        <taxon>Metazoa</taxon>
        <taxon>Chordata</taxon>
        <taxon>Craniata</taxon>
        <taxon>Vertebrata</taxon>
        <taxon>Euteleostomi</taxon>
        <taxon>Amphibia</taxon>
        <taxon>Batrachia</taxon>
        <taxon>Anura</taxon>
        <taxon>Pelobatoidea</taxon>
        <taxon>Pelobatidae</taxon>
        <taxon>Pelobates</taxon>
    </lineage>
</organism>
<sequence length="101" mass="11235">MFRTKEDRQPSWAQSQENSGADSEESEHESTHASPLTQEVLRKMLKETSADIKAYTTAALEKQIAGLKGDIEALASPAVTPNARSKKCKHRRRTMAGTWGY</sequence>
<dbReference type="EMBL" id="OW240924">
    <property type="protein sequence ID" value="CAH2326705.1"/>
    <property type="molecule type" value="Genomic_DNA"/>
</dbReference>
<feature type="compositionally biased region" description="Polar residues" evidence="1">
    <location>
        <begin position="11"/>
        <end position="21"/>
    </location>
</feature>
<evidence type="ECO:0000256" key="1">
    <source>
        <dbReference type="SAM" id="MobiDB-lite"/>
    </source>
</evidence>
<protein>
    <submittedName>
        <fullName evidence="2">Uncharacterized protein</fullName>
    </submittedName>
</protein>
<dbReference type="Proteomes" id="UP001295444">
    <property type="component" value="Chromosome 13"/>
</dbReference>
<gene>
    <name evidence="2" type="ORF">PECUL_23A061470</name>
</gene>
<evidence type="ECO:0000313" key="2">
    <source>
        <dbReference type="EMBL" id="CAH2326705.1"/>
    </source>
</evidence>
<name>A0AAD1TGE3_PELCU</name>
<feature type="compositionally biased region" description="Basic residues" evidence="1">
    <location>
        <begin position="84"/>
        <end position="94"/>
    </location>
</feature>
<keyword evidence="3" id="KW-1185">Reference proteome</keyword>
<accession>A0AAD1TGE3</accession>
<reference evidence="2" key="1">
    <citation type="submission" date="2022-03" db="EMBL/GenBank/DDBJ databases">
        <authorList>
            <person name="Alioto T."/>
            <person name="Alioto T."/>
            <person name="Gomez Garrido J."/>
        </authorList>
    </citation>
    <scope>NUCLEOTIDE SEQUENCE</scope>
</reference>
<feature type="region of interest" description="Disordered" evidence="1">
    <location>
        <begin position="79"/>
        <end position="101"/>
    </location>
</feature>
<dbReference type="AlphaFoldDB" id="A0AAD1TGE3"/>
<evidence type="ECO:0000313" key="3">
    <source>
        <dbReference type="Proteomes" id="UP001295444"/>
    </source>
</evidence>
<proteinExistence type="predicted"/>